<reference evidence="2" key="1">
    <citation type="submission" date="2022-03" db="EMBL/GenBank/DDBJ databases">
        <authorList>
            <person name="Lindestad O."/>
        </authorList>
    </citation>
    <scope>NUCLEOTIDE SEQUENCE</scope>
</reference>
<evidence type="ECO:0000256" key="1">
    <source>
        <dbReference type="SAM" id="MobiDB-lite"/>
    </source>
</evidence>
<feature type="region of interest" description="Disordered" evidence="1">
    <location>
        <begin position="1"/>
        <end position="36"/>
    </location>
</feature>
<proteinExistence type="predicted"/>
<dbReference type="EMBL" id="CAKXAJ010004806">
    <property type="protein sequence ID" value="CAH2208919.1"/>
    <property type="molecule type" value="Genomic_DNA"/>
</dbReference>
<keyword evidence="3" id="KW-1185">Reference proteome</keyword>
<protein>
    <submittedName>
        <fullName evidence="2">Jg5019 protein</fullName>
    </submittedName>
</protein>
<sequence>MISPKVHQHSDKRRTEPRSESSQEAPSGRRLQPSPRCRRALGLFSWQYQKGKAEASNTMMQSEMVTG</sequence>
<comment type="caution">
    <text evidence="2">The sequence shown here is derived from an EMBL/GenBank/DDBJ whole genome shotgun (WGS) entry which is preliminary data.</text>
</comment>
<organism evidence="2 3">
    <name type="scientific">Pararge aegeria aegeria</name>
    <dbReference type="NCBI Taxonomy" id="348720"/>
    <lineage>
        <taxon>Eukaryota</taxon>
        <taxon>Metazoa</taxon>
        <taxon>Ecdysozoa</taxon>
        <taxon>Arthropoda</taxon>
        <taxon>Hexapoda</taxon>
        <taxon>Insecta</taxon>
        <taxon>Pterygota</taxon>
        <taxon>Neoptera</taxon>
        <taxon>Endopterygota</taxon>
        <taxon>Lepidoptera</taxon>
        <taxon>Glossata</taxon>
        <taxon>Ditrysia</taxon>
        <taxon>Papilionoidea</taxon>
        <taxon>Nymphalidae</taxon>
        <taxon>Satyrinae</taxon>
        <taxon>Satyrini</taxon>
        <taxon>Parargina</taxon>
        <taxon>Pararge</taxon>
    </lineage>
</organism>
<evidence type="ECO:0000313" key="2">
    <source>
        <dbReference type="EMBL" id="CAH2208919.1"/>
    </source>
</evidence>
<evidence type="ECO:0000313" key="3">
    <source>
        <dbReference type="Proteomes" id="UP000838756"/>
    </source>
</evidence>
<feature type="compositionally biased region" description="Basic residues" evidence="1">
    <location>
        <begin position="1"/>
        <end position="12"/>
    </location>
</feature>
<accession>A0A8S4QG92</accession>
<gene>
    <name evidence="2" type="primary">jg5019</name>
    <name evidence="2" type="ORF">PAEG_LOCUS1379</name>
</gene>
<dbReference type="AlphaFoldDB" id="A0A8S4QG92"/>
<name>A0A8S4QG92_9NEOP</name>
<dbReference type="Proteomes" id="UP000838756">
    <property type="component" value="Unassembled WGS sequence"/>
</dbReference>